<protein>
    <recommendedName>
        <fullName evidence="3">DUF4367 domain-containing protein</fullName>
    </recommendedName>
</protein>
<reference evidence="1 2" key="1">
    <citation type="submission" date="2021-03" db="EMBL/GenBank/DDBJ databases">
        <title>Genomic Encyclopedia of Type Strains, Phase IV (KMG-IV): sequencing the most valuable type-strain genomes for metagenomic binning, comparative biology and taxonomic classification.</title>
        <authorList>
            <person name="Goeker M."/>
        </authorList>
    </citation>
    <scope>NUCLEOTIDE SEQUENCE [LARGE SCALE GENOMIC DNA]</scope>
    <source>
        <strain evidence="1 2">DSM 14349</strain>
    </source>
</reference>
<evidence type="ECO:0000313" key="1">
    <source>
        <dbReference type="EMBL" id="MBP1903784.1"/>
    </source>
</evidence>
<evidence type="ECO:0000313" key="2">
    <source>
        <dbReference type="Proteomes" id="UP001519272"/>
    </source>
</evidence>
<proteinExistence type="predicted"/>
<accession>A0ABS4FMI2</accession>
<keyword evidence="2" id="KW-1185">Reference proteome</keyword>
<name>A0ABS4FMI2_9BACL</name>
<organism evidence="1 2">
    <name type="scientific">Paenibacillus turicensis</name>
    <dbReference type="NCBI Taxonomy" id="160487"/>
    <lineage>
        <taxon>Bacteria</taxon>
        <taxon>Bacillati</taxon>
        <taxon>Bacillota</taxon>
        <taxon>Bacilli</taxon>
        <taxon>Bacillales</taxon>
        <taxon>Paenibacillaceae</taxon>
        <taxon>Paenibacillus</taxon>
    </lineage>
</organism>
<evidence type="ECO:0008006" key="3">
    <source>
        <dbReference type="Google" id="ProtNLM"/>
    </source>
</evidence>
<dbReference type="EMBL" id="JAGGKG010000001">
    <property type="protein sequence ID" value="MBP1903784.1"/>
    <property type="molecule type" value="Genomic_DNA"/>
</dbReference>
<dbReference type="Proteomes" id="UP001519272">
    <property type="component" value="Unassembled WGS sequence"/>
</dbReference>
<gene>
    <name evidence="1" type="ORF">J2Z32_000396</name>
</gene>
<dbReference type="RefSeq" id="WP_210087444.1">
    <property type="nucleotide sequence ID" value="NZ_JAGGKG010000001.1"/>
</dbReference>
<comment type="caution">
    <text evidence="1">The sequence shown here is derived from an EMBL/GenBank/DDBJ whole genome shotgun (WGS) entry which is preliminary data.</text>
</comment>
<sequence length="181" mass="20338">MKVEYDLGKYRKAVLWKDEFPIPPKEVDHELETSLLLSKPIISENKKLALELKLPRNSSYYGLLGVEYIPNHTSEVKIIVKHSNKNNILYNSELGLNEEVYEGISTEYAKSIISSTRDGIMDSNWQYAGSITFVIGAHSIVGSSEAVFSKVVKIILALLSNELTLDSSLSDDFLINEELNN</sequence>